<dbReference type="InterPro" id="IPR007895">
    <property type="entry name" value="MASE1"/>
</dbReference>
<dbReference type="SUPFAM" id="SSF55874">
    <property type="entry name" value="ATPase domain of HSP90 chaperone/DNA topoisomerase II/histidine kinase"/>
    <property type="match status" value="1"/>
</dbReference>
<dbReference type="GO" id="GO:0005886">
    <property type="term" value="C:plasma membrane"/>
    <property type="evidence" value="ECO:0007669"/>
    <property type="project" value="UniProtKB-SubCell"/>
</dbReference>
<keyword evidence="8" id="KW-0418">Kinase</keyword>
<feature type="transmembrane region" description="Helical" evidence="13">
    <location>
        <begin position="222"/>
        <end position="242"/>
    </location>
</feature>
<keyword evidence="7 13" id="KW-0812">Transmembrane</keyword>
<protein>
    <recommendedName>
        <fullName evidence="3">histidine kinase</fullName>
        <ecNumber evidence="3">2.7.13.3</ecNumber>
    </recommendedName>
</protein>
<feature type="domain" description="Response regulatory" evidence="15">
    <location>
        <begin position="554"/>
        <end position="671"/>
    </location>
</feature>
<evidence type="ECO:0000259" key="14">
    <source>
        <dbReference type="PROSITE" id="PS50109"/>
    </source>
</evidence>
<keyword evidence="11 13" id="KW-0472">Membrane</keyword>
<feature type="transmembrane region" description="Helical" evidence="13">
    <location>
        <begin position="40"/>
        <end position="63"/>
    </location>
</feature>
<dbReference type="EC" id="2.7.13.3" evidence="3"/>
<dbReference type="GO" id="GO:0000155">
    <property type="term" value="F:phosphorelay sensor kinase activity"/>
    <property type="evidence" value="ECO:0007669"/>
    <property type="project" value="InterPro"/>
</dbReference>
<dbReference type="CDD" id="cd16922">
    <property type="entry name" value="HATPase_EvgS-ArcB-TorS-like"/>
    <property type="match status" value="1"/>
</dbReference>
<evidence type="ECO:0000256" key="13">
    <source>
        <dbReference type="SAM" id="Phobius"/>
    </source>
</evidence>
<dbReference type="PRINTS" id="PR00344">
    <property type="entry name" value="BCTRLSENSOR"/>
</dbReference>
<dbReference type="InterPro" id="IPR036890">
    <property type="entry name" value="HATPase_C_sf"/>
</dbReference>
<dbReference type="Pfam" id="PF00512">
    <property type="entry name" value="HisKA"/>
    <property type="match status" value="1"/>
</dbReference>
<evidence type="ECO:0000256" key="1">
    <source>
        <dbReference type="ARBA" id="ARBA00000085"/>
    </source>
</evidence>
<dbReference type="Gene3D" id="1.10.287.130">
    <property type="match status" value="1"/>
</dbReference>
<dbReference type="RefSeq" id="WP_062147017.1">
    <property type="nucleotide sequence ID" value="NZ_CP013002.1"/>
</dbReference>
<dbReference type="Gene3D" id="3.30.565.10">
    <property type="entry name" value="Histidine kinase-like ATPase, C-terminal domain"/>
    <property type="match status" value="1"/>
</dbReference>
<evidence type="ECO:0000313" key="16">
    <source>
        <dbReference type="EMBL" id="ALL13721.1"/>
    </source>
</evidence>
<dbReference type="EMBL" id="CP013002">
    <property type="protein sequence ID" value="ALL13721.1"/>
    <property type="molecule type" value="Genomic_DNA"/>
</dbReference>
<dbReference type="PANTHER" id="PTHR43047:SF64">
    <property type="entry name" value="HISTIDINE KINASE CONTAINING CHEY-HOMOLOGOUS RECEIVER DOMAIN AND PAS DOMAIN-RELATED"/>
    <property type="match status" value="1"/>
</dbReference>
<evidence type="ECO:0000256" key="7">
    <source>
        <dbReference type="ARBA" id="ARBA00022692"/>
    </source>
</evidence>
<keyword evidence="5 12" id="KW-0597">Phosphoprotein</keyword>
<evidence type="ECO:0000256" key="3">
    <source>
        <dbReference type="ARBA" id="ARBA00012438"/>
    </source>
</evidence>
<dbReference type="PROSITE" id="PS50110">
    <property type="entry name" value="RESPONSE_REGULATORY"/>
    <property type="match status" value="1"/>
</dbReference>
<feature type="domain" description="Histidine kinase" evidence="14">
    <location>
        <begin position="311"/>
        <end position="536"/>
    </location>
</feature>
<dbReference type="SMART" id="SM00388">
    <property type="entry name" value="HisKA"/>
    <property type="match status" value="1"/>
</dbReference>
<dbReference type="CDD" id="cd17546">
    <property type="entry name" value="REC_hyHK_CKI1_RcsC-like"/>
    <property type="match status" value="1"/>
</dbReference>
<dbReference type="Pfam" id="PF05231">
    <property type="entry name" value="MASE1"/>
    <property type="match status" value="1"/>
</dbReference>
<dbReference type="Proteomes" id="UP000056905">
    <property type="component" value="Chromosome"/>
</dbReference>
<dbReference type="SUPFAM" id="SSF47384">
    <property type="entry name" value="Homodimeric domain of signal transducing histidine kinase"/>
    <property type="match status" value="1"/>
</dbReference>
<dbReference type="InterPro" id="IPR005467">
    <property type="entry name" value="His_kinase_dom"/>
</dbReference>
<gene>
    <name evidence="16" type="ORF">AQ619_10410</name>
</gene>
<name>A0A0P0NZX2_9CAUL</name>
<comment type="subcellular location">
    <subcellularLocation>
        <location evidence="2">Cell membrane</location>
        <topology evidence="2">Multi-pass membrane protein</topology>
    </subcellularLocation>
</comment>
<feature type="modified residue" description="4-aspartylphosphate" evidence="12">
    <location>
        <position position="603"/>
    </location>
</feature>
<feature type="transmembrane region" description="Helical" evidence="13">
    <location>
        <begin position="172"/>
        <end position="192"/>
    </location>
</feature>
<dbReference type="InterPro" id="IPR011006">
    <property type="entry name" value="CheY-like_superfamily"/>
</dbReference>
<keyword evidence="9 13" id="KW-1133">Transmembrane helix</keyword>
<evidence type="ECO:0000259" key="15">
    <source>
        <dbReference type="PROSITE" id="PS50110"/>
    </source>
</evidence>
<dbReference type="FunFam" id="3.30.565.10:FF:000010">
    <property type="entry name" value="Sensor histidine kinase RcsC"/>
    <property type="match status" value="1"/>
</dbReference>
<evidence type="ECO:0000256" key="12">
    <source>
        <dbReference type="PROSITE-ProRule" id="PRU00169"/>
    </source>
</evidence>
<feature type="transmembrane region" description="Helical" evidence="13">
    <location>
        <begin position="110"/>
        <end position="133"/>
    </location>
</feature>
<dbReference type="InterPro" id="IPR036097">
    <property type="entry name" value="HisK_dim/P_sf"/>
</dbReference>
<dbReference type="AlphaFoldDB" id="A0A0P0NZX2"/>
<comment type="catalytic activity">
    <reaction evidence="1">
        <text>ATP + protein L-histidine = ADP + protein N-phospho-L-histidine.</text>
        <dbReference type="EC" id="2.7.13.3"/>
    </reaction>
</comment>
<dbReference type="STRING" id="69395.AQ619_10410"/>
<feature type="transmembrane region" description="Helical" evidence="13">
    <location>
        <begin position="6"/>
        <end position="28"/>
    </location>
</feature>
<dbReference type="InterPro" id="IPR003594">
    <property type="entry name" value="HATPase_dom"/>
</dbReference>
<sequence length="676" mass="71426">MAFFAAYVIITAAAYVMTLGAGGLAVLWVNNGVLAAALLLLPRGTAIPLALVCALVDFLAALLTGSAPAQAALIGSFDLTESVVAAFLIRQVGGAGLDIQHFSRLWRVALLAVLPSTLIMGSLGAVLLTRLIGGDFVSIWIAWVWGDFLGMMIGAPAVLLLTRMRRYTTPEILKGAVPIPLVAATLIVAAILFHFLPAAPLFLSFPLLLAVLLRLDPPRAILAIAGFAFLTAGSTTTGHGPIAAQYEDISSRILALQTYLAAIQFCALAIISVMSERTRAQNGLSRALSAARAARREAEAAAIAKSRFLAVMSHEMRTPLNGISGHVQLLSAKRALPRSTREPLAAIEASCGVLVSLIDDVLDYSSVGDGQRQRQLNLAPVSIPTLVERVMTLILPLLGDRPIAMRVEISAQAESLHRADENRLAQILFKLLSNAAKFTQRGHITLSVEIKSSDVEGVDEVTFCVADTGMGIAPDDLPLLFRPFSQIDSTPTRKFSGAGLGLAISRALVEMMGGSLTVESTVGLGSRFTFSLLMTRVDHLEPALAAPALPQDLRLLVVDDHPMNRQIASQMLEAAGFKVDTAENGEDAVQRARETPYHAIFMDLHMPVMDGLTACRQIKALGGAVGRTPIIAMTAATSTDDIAACLAAGMADHIAKPIQLMTLIAAATNAVPNGAA</sequence>
<evidence type="ECO:0000256" key="9">
    <source>
        <dbReference type="ARBA" id="ARBA00022989"/>
    </source>
</evidence>
<dbReference type="PROSITE" id="PS50109">
    <property type="entry name" value="HIS_KIN"/>
    <property type="match status" value="1"/>
</dbReference>
<evidence type="ECO:0000256" key="8">
    <source>
        <dbReference type="ARBA" id="ARBA00022777"/>
    </source>
</evidence>
<dbReference type="InterPro" id="IPR001789">
    <property type="entry name" value="Sig_transdc_resp-reg_receiver"/>
</dbReference>
<evidence type="ECO:0000256" key="4">
    <source>
        <dbReference type="ARBA" id="ARBA00022475"/>
    </source>
</evidence>
<feature type="transmembrane region" description="Helical" evidence="13">
    <location>
        <begin position="139"/>
        <end position="160"/>
    </location>
</feature>
<dbReference type="InterPro" id="IPR003661">
    <property type="entry name" value="HisK_dim/P_dom"/>
</dbReference>
<keyword evidence="10" id="KW-0902">Two-component regulatory system</keyword>
<dbReference type="Gene3D" id="3.40.50.2300">
    <property type="match status" value="1"/>
</dbReference>
<dbReference type="PANTHER" id="PTHR43047">
    <property type="entry name" value="TWO-COMPONENT HISTIDINE PROTEIN KINASE"/>
    <property type="match status" value="1"/>
</dbReference>
<reference evidence="16 17" key="1">
    <citation type="submission" date="2015-10" db="EMBL/GenBank/DDBJ databases">
        <title>Conservation of the essential genome among Caulobacter and Brevundimonas species.</title>
        <authorList>
            <person name="Scott D."/>
            <person name="Ely B."/>
        </authorList>
    </citation>
    <scope>NUCLEOTIDE SEQUENCE [LARGE SCALE GENOMIC DNA]</scope>
    <source>
        <strain evidence="16 17">CB4</strain>
    </source>
</reference>
<dbReference type="KEGG" id="chq:AQ619_10410"/>
<dbReference type="CDD" id="cd00082">
    <property type="entry name" value="HisKA"/>
    <property type="match status" value="1"/>
</dbReference>
<evidence type="ECO:0000256" key="10">
    <source>
        <dbReference type="ARBA" id="ARBA00023012"/>
    </source>
</evidence>
<dbReference type="Pfam" id="PF00072">
    <property type="entry name" value="Response_reg"/>
    <property type="match status" value="1"/>
</dbReference>
<evidence type="ECO:0000313" key="17">
    <source>
        <dbReference type="Proteomes" id="UP000056905"/>
    </source>
</evidence>
<keyword evidence="17" id="KW-1185">Reference proteome</keyword>
<evidence type="ECO:0000256" key="11">
    <source>
        <dbReference type="ARBA" id="ARBA00023136"/>
    </source>
</evidence>
<dbReference type="SMART" id="SM00387">
    <property type="entry name" value="HATPase_c"/>
    <property type="match status" value="1"/>
</dbReference>
<keyword evidence="6" id="KW-0808">Transferase</keyword>
<dbReference type="SMART" id="SM00448">
    <property type="entry name" value="REC"/>
    <property type="match status" value="1"/>
</dbReference>
<dbReference type="SUPFAM" id="SSF52172">
    <property type="entry name" value="CheY-like"/>
    <property type="match status" value="1"/>
</dbReference>
<dbReference type="InterPro" id="IPR004358">
    <property type="entry name" value="Sig_transdc_His_kin-like_C"/>
</dbReference>
<proteinExistence type="predicted"/>
<keyword evidence="4" id="KW-1003">Cell membrane</keyword>
<evidence type="ECO:0000256" key="2">
    <source>
        <dbReference type="ARBA" id="ARBA00004651"/>
    </source>
</evidence>
<evidence type="ECO:0000256" key="6">
    <source>
        <dbReference type="ARBA" id="ARBA00022679"/>
    </source>
</evidence>
<dbReference type="Pfam" id="PF02518">
    <property type="entry name" value="HATPase_c"/>
    <property type="match status" value="1"/>
</dbReference>
<evidence type="ECO:0000256" key="5">
    <source>
        <dbReference type="ARBA" id="ARBA00022553"/>
    </source>
</evidence>
<accession>A0A0P0NZX2</accession>
<organism evidence="16 17">
    <name type="scientific">Caulobacter henricii</name>
    <dbReference type="NCBI Taxonomy" id="69395"/>
    <lineage>
        <taxon>Bacteria</taxon>
        <taxon>Pseudomonadati</taxon>
        <taxon>Pseudomonadota</taxon>
        <taxon>Alphaproteobacteria</taxon>
        <taxon>Caulobacterales</taxon>
        <taxon>Caulobacteraceae</taxon>
        <taxon>Caulobacter</taxon>
    </lineage>
</organism>
<feature type="transmembrane region" description="Helical" evidence="13">
    <location>
        <begin position="254"/>
        <end position="274"/>
    </location>
</feature>